<sequence length="103" mass="11909">MQRSDRPELWSNWLHLAKLKLKLSLPLRIQVKLVGIDWFDLDSESRTCSGDSLYENPFSAFHFHDTRNRGTREGDFSAVRTRIAPPSKTGKPYFANSTATRLR</sequence>
<reference evidence="1" key="1">
    <citation type="submission" date="2018-05" db="EMBL/GenBank/DDBJ databases">
        <authorList>
            <person name="Lanie J.A."/>
            <person name="Ng W.-L."/>
            <person name="Kazmierczak K.M."/>
            <person name="Andrzejewski T.M."/>
            <person name="Davidsen T.M."/>
            <person name="Wayne K.J."/>
            <person name="Tettelin H."/>
            <person name="Glass J.I."/>
            <person name="Rusch D."/>
            <person name="Podicherti R."/>
            <person name="Tsui H.-C.T."/>
            <person name="Winkler M.E."/>
        </authorList>
    </citation>
    <scope>NUCLEOTIDE SEQUENCE</scope>
    <source>
        <strain evidence="1">KNB</strain>
    </source>
</reference>
<organism evidence="1">
    <name type="scientific">Candidatus Nitrotoga fabula</name>
    <dbReference type="NCBI Taxonomy" id="2182327"/>
    <lineage>
        <taxon>Bacteria</taxon>
        <taxon>Pseudomonadati</taxon>
        <taxon>Pseudomonadota</taxon>
        <taxon>Betaproteobacteria</taxon>
        <taxon>Nitrosomonadales</taxon>
        <taxon>Gallionellaceae</taxon>
        <taxon>Candidatus Nitrotoga</taxon>
    </lineage>
</organism>
<dbReference type="EMBL" id="LS423452">
    <property type="protein sequence ID" value="SPS05421.1"/>
    <property type="molecule type" value="Genomic_DNA"/>
</dbReference>
<proteinExistence type="predicted"/>
<evidence type="ECO:0000313" key="1">
    <source>
        <dbReference type="EMBL" id="SPS05421.1"/>
    </source>
</evidence>
<accession>A0A2X0SDF5</accession>
<dbReference type="AlphaFoldDB" id="A0A2X0SDF5"/>
<protein>
    <submittedName>
        <fullName evidence="1">Uncharacterized protein</fullName>
    </submittedName>
</protein>
<gene>
    <name evidence="1" type="ORF">NITFAB_1011</name>
</gene>
<name>A0A2X0SDF5_9PROT</name>